<comment type="subunit">
    <text evidence="11">Monomer and homodimer. Part of the essential Sec protein translocation apparatus which comprises SecA, SecYEG and auxiliary proteins SecDF-YajC and YidC.</text>
</comment>
<dbReference type="InterPro" id="IPR027417">
    <property type="entry name" value="P-loop_NTPase"/>
</dbReference>
<dbReference type="SUPFAM" id="SSF81767">
    <property type="entry name" value="Pre-protein crosslinking domain of SecA"/>
    <property type="match status" value="1"/>
</dbReference>
<keyword evidence="3 11" id="KW-0963">Cytoplasm</keyword>
<dbReference type="PROSITE" id="PS01312">
    <property type="entry name" value="SECA"/>
    <property type="match status" value="1"/>
</dbReference>
<dbReference type="SUPFAM" id="SSF52540">
    <property type="entry name" value="P-loop containing nucleoside triphosphate hydrolases"/>
    <property type="match status" value="2"/>
</dbReference>
<dbReference type="PROSITE" id="PS51194">
    <property type="entry name" value="HELICASE_CTER"/>
    <property type="match status" value="1"/>
</dbReference>
<dbReference type="EC" id="7.4.2.8" evidence="11"/>
<comment type="caution">
    <text evidence="15">The sequence shown here is derived from an EMBL/GenBank/DDBJ whole genome shotgun (WGS) entry which is preliminary data.</text>
</comment>
<dbReference type="SMART" id="SM00958">
    <property type="entry name" value="SecA_PP_bind"/>
    <property type="match status" value="1"/>
</dbReference>
<dbReference type="PANTHER" id="PTHR30612:SF0">
    <property type="entry name" value="CHLOROPLAST PROTEIN-TRANSPORTING ATPASE"/>
    <property type="match status" value="1"/>
</dbReference>
<reference evidence="16" key="1">
    <citation type="journal article" date="2019" name="Int. J. Syst. Evol. Microbiol.">
        <title>The Global Catalogue of Microorganisms (GCM) 10K type strain sequencing project: providing services to taxonomists for standard genome sequencing and annotation.</title>
        <authorList>
            <consortium name="The Broad Institute Genomics Platform"/>
            <consortium name="The Broad Institute Genome Sequencing Center for Infectious Disease"/>
            <person name="Wu L."/>
            <person name="Ma J."/>
        </authorList>
    </citation>
    <scope>NUCLEOTIDE SEQUENCE [LARGE SCALE GENOMIC DNA]</scope>
    <source>
        <strain evidence="16">KCTC 52438</strain>
    </source>
</reference>
<keyword evidence="4" id="KW-0997">Cell inner membrane</keyword>
<keyword evidence="8 11" id="KW-1278">Translocase</keyword>
<sequence length="686" mass="77972">MIESKSAEQVSNTRIKVTRRANSSNLDRFRPASRAARAERKEIKRDGLNLWGWQWFGRVSNLWKCRLYPFRRFVPKVHAEAEALTSLSDQQLKARIAELRRLLRSEGFTDPVVAKAFALIREASGRTLGMRHFDSQIIGGRVILSGMLAEMQTGEGKTLTAALPAATAALAGVPVHVVSANDYLTARDAEEMTPVYRFLGLSVGCVTGETDHKDRPAQYDCDITYCSNKDLTFDYLRDLMALDKVRHNLELQASSLYEGQDPTQQVMQRGLHFVILDEADSVLIDDAKTPLIISANRGGEEEETFLRQAWQLAQQLEEKVHYVIHRGLRSLFINNAGREKIAELCDGLGPLWVGKIRREEVVRQALTARELFHKDQHYIISDEDKIHIVDENTGRVMPDRAWERGLHQLIEIKEGVEVSKQRETLAKISYQRFFRRYIHLSGMTGTAREVRNELWTIYGMRVMPIPTHQPSKRQYFPVTVCETREQHWQAIIKAIEDVNDTGRPILVGTCSVAASEHLSELLTDHGLEHQLLNAKQDQQEASIVAQAGMQGRITVATNMAGRGTDIKLEREVKDLGGLHVILMERFEAGRVDRQLAGRCARQGDPGSYQEILCVEDIESTHHDLNGMVAVVSRILGTRYGLGRWFGVWAIRVSQKRLEKRHEKMRITMLKQDEQQRELLAFTGILE</sequence>
<dbReference type="Pfam" id="PF01043">
    <property type="entry name" value="SecA_PP_bind"/>
    <property type="match status" value="1"/>
</dbReference>
<dbReference type="Gene3D" id="3.90.1440.10">
    <property type="entry name" value="SecA, preprotein cross-linking domain"/>
    <property type="match status" value="1"/>
</dbReference>
<evidence type="ECO:0000256" key="5">
    <source>
        <dbReference type="ARBA" id="ARBA00022741"/>
    </source>
</evidence>
<dbReference type="PRINTS" id="PR00906">
    <property type="entry name" value="SECA"/>
</dbReference>
<keyword evidence="7 11" id="KW-0653">Protein transport</keyword>
<evidence type="ECO:0000256" key="11">
    <source>
        <dbReference type="HAMAP-Rule" id="MF_01382"/>
    </source>
</evidence>
<evidence type="ECO:0000256" key="10">
    <source>
        <dbReference type="ARBA" id="ARBA00023136"/>
    </source>
</evidence>
<evidence type="ECO:0000256" key="1">
    <source>
        <dbReference type="ARBA" id="ARBA00022448"/>
    </source>
</evidence>
<dbReference type="PANTHER" id="PTHR30612">
    <property type="entry name" value="SECA INNER MEMBRANE COMPONENT OF SEC PROTEIN SECRETION SYSTEM"/>
    <property type="match status" value="1"/>
</dbReference>
<feature type="domain" description="Helicase ATP-binding" evidence="12">
    <location>
        <begin position="138"/>
        <end position="295"/>
    </location>
</feature>
<dbReference type="RefSeq" id="WP_386722700.1">
    <property type="nucleotide sequence ID" value="NZ_JBHRSZ010000007.1"/>
</dbReference>
<evidence type="ECO:0000259" key="14">
    <source>
        <dbReference type="PROSITE" id="PS51196"/>
    </source>
</evidence>
<comment type="subcellular location">
    <subcellularLocation>
        <location evidence="11">Cell membrane</location>
        <topology evidence="11">Peripheral membrane protein</topology>
        <orientation evidence="11">Cytoplasmic side</orientation>
    </subcellularLocation>
    <subcellularLocation>
        <location evidence="11">Cytoplasm</location>
    </subcellularLocation>
    <text evidence="11">Distribution is 50-50.</text>
</comment>
<feature type="domain" description="SecA family profile" evidence="14">
    <location>
        <begin position="52"/>
        <end position="640"/>
    </location>
</feature>
<comment type="catalytic activity">
    <reaction evidence="11">
        <text>ATP + H2O + cellular proteinSide 1 = ADP + phosphate + cellular proteinSide 2.</text>
        <dbReference type="EC" id="7.4.2.8"/>
    </reaction>
</comment>
<dbReference type="Gene3D" id="3.40.50.300">
    <property type="entry name" value="P-loop containing nucleotide triphosphate hydrolases"/>
    <property type="match status" value="2"/>
</dbReference>
<keyword evidence="10 11" id="KW-0472">Membrane</keyword>
<feature type="binding site" evidence="11">
    <location>
        <position position="565"/>
    </location>
    <ligand>
        <name>ATP</name>
        <dbReference type="ChEBI" id="CHEBI:30616"/>
    </ligand>
</feature>
<dbReference type="InterPro" id="IPR036670">
    <property type="entry name" value="SecA_X-link_sf"/>
</dbReference>
<evidence type="ECO:0000256" key="4">
    <source>
        <dbReference type="ARBA" id="ARBA00022519"/>
    </source>
</evidence>
<evidence type="ECO:0000259" key="13">
    <source>
        <dbReference type="PROSITE" id="PS51194"/>
    </source>
</evidence>
<keyword evidence="9 11" id="KW-0811">Translocation</keyword>
<organism evidence="15 16">
    <name type="scientific">Litoribrevibacter euphylliae</name>
    <dbReference type="NCBI Taxonomy" id="1834034"/>
    <lineage>
        <taxon>Bacteria</taxon>
        <taxon>Pseudomonadati</taxon>
        <taxon>Pseudomonadota</taxon>
        <taxon>Gammaproteobacteria</taxon>
        <taxon>Oceanospirillales</taxon>
        <taxon>Oceanospirillaceae</taxon>
        <taxon>Litoribrevibacter</taxon>
    </lineage>
</organism>
<dbReference type="InterPro" id="IPR044722">
    <property type="entry name" value="SecA_SF2_C"/>
</dbReference>
<dbReference type="InterPro" id="IPR011115">
    <property type="entry name" value="SecA_DEAD"/>
</dbReference>
<keyword evidence="5 11" id="KW-0547">Nucleotide-binding</keyword>
<feature type="binding site" evidence="11">
    <location>
        <position position="136"/>
    </location>
    <ligand>
        <name>ATP</name>
        <dbReference type="ChEBI" id="CHEBI:30616"/>
    </ligand>
</feature>
<feature type="binding site" evidence="11">
    <location>
        <begin position="154"/>
        <end position="158"/>
    </location>
    <ligand>
        <name>ATP</name>
        <dbReference type="ChEBI" id="CHEBI:30616"/>
    </ligand>
</feature>
<gene>
    <name evidence="11" type="primary">secA</name>
    <name evidence="15" type="ORF">ACFOEK_17185</name>
</gene>
<keyword evidence="16" id="KW-1185">Reference proteome</keyword>
<evidence type="ECO:0000256" key="6">
    <source>
        <dbReference type="ARBA" id="ARBA00022840"/>
    </source>
</evidence>
<feature type="domain" description="Helicase C-terminal" evidence="13">
    <location>
        <begin position="490"/>
        <end position="658"/>
    </location>
</feature>
<dbReference type="PROSITE" id="PS51192">
    <property type="entry name" value="HELICASE_ATP_BIND_1"/>
    <property type="match status" value="1"/>
</dbReference>
<dbReference type="SMART" id="SM00957">
    <property type="entry name" value="SecA_DEAD"/>
    <property type="match status" value="1"/>
</dbReference>
<evidence type="ECO:0000313" key="16">
    <source>
        <dbReference type="Proteomes" id="UP001595476"/>
    </source>
</evidence>
<dbReference type="HAMAP" id="MF_01382">
    <property type="entry name" value="SecA"/>
    <property type="match status" value="1"/>
</dbReference>
<evidence type="ECO:0000256" key="7">
    <source>
        <dbReference type="ARBA" id="ARBA00022927"/>
    </source>
</evidence>
<evidence type="ECO:0000256" key="3">
    <source>
        <dbReference type="ARBA" id="ARBA00022490"/>
    </source>
</evidence>
<dbReference type="EMBL" id="JBHRSZ010000007">
    <property type="protein sequence ID" value="MFC3152775.1"/>
    <property type="molecule type" value="Genomic_DNA"/>
</dbReference>
<dbReference type="InterPro" id="IPR020937">
    <property type="entry name" value="SecA_CS"/>
</dbReference>
<dbReference type="PROSITE" id="PS51196">
    <property type="entry name" value="SECA_MOTOR_DEAD"/>
    <property type="match status" value="1"/>
</dbReference>
<evidence type="ECO:0000313" key="15">
    <source>
        <dbReference type="EMBL" id="MFC3152775.1"/>
    </source>
</evidence>
<dbReference type="Pfam" id="PF07517">
    <property type="entry name" value="SecA_DEAD"/>
    <property type="match status" value="1"/>
</dbReference>
<dbReference type="InterPro" id="IPR014001">
    <property type="entry name" value="Helicase_ATP-bd"/>
</dbReference>
<comment type="function">
    <text evidence="11">Part of the Sec protein translocase complex. Interacts with the SecYEG preprotein conducting channel. Has a central role in coupling the hydrolysis of ATP to the transfer of proteins into and across the cell membrane, serving both as a receptor for the preprotein-SecB complex and as an ATP-driven molecular motor driving the stepwise translocation of polypeptide chains across the membrane.</text>
</comment>
<protein>
    <recommendedName>
        <fullName evidence="11">Protein translocase subunit SecA</fullName>
        <ecNumber evidence="11">7.4.2.8</ecNumber>
    </recommendedName>
</protein>
<keyword evidence="2 11" id="KW-1003">Cell membrane</keyword>
<evidence type="ECO:0000256" key="8">
    <source>
        <dbReference type="ARBA" id="ARBA00022967"/>
    </source>
</evidence>
<proteinExistence type="inferred from homology"/>
<comment type="similarity">
    <text evidence="11">Belongs to the SecA family.</text>
</comment>
<dbReference type="InterPro" id="IPR011130">
    <property type="entry name" value="SecA_preprotein_X-link_dom"/>
</dbReference>
<dbReference type="Proteomes" id="UP001595476">
    <property type="component" value="Unassembled WGS sequence"/>
</dbReference>
<evidence type="ECO:0000259" key="12">
    <source>
        <dbReference type="PROSITE" id="PS51192"/>
    </source>
</evidence>
<dbReference type="CDD" id="cd17928">
    <property type="entry name" value="DEXDc_SecA"/>
    <property type="match status" value="1"/>
</dbReference>
<dbReference type="CDD" id="cd18803">
    <property type="entry name" value="SF2_C_secA"/>
    <property type="match status" value="1"/>
</dbReference>
<dbReference type="Pfam" id="PF21090">
    <property type="entry name" value="P-loop_SecA"/>
    <property type="match status" value="2"/>
</dbReference>
<keyword evidence="1 11" id="KW-0813">Transport</keyword>
<dbReference type="InterPro" id="IPR000185">
    <property type="entry name" value="SecA"/>
</dbReference>
<evidence type="ECO:0000256" key="9">
    <source>
        <dbReference type="ARBA" id="ARBA00023010"/>
    </source>
</evidence>
<dbReference type="InterPro" id="IPR001650">
    <property type="entry name" value="Helicase_C-like"/>
</dbReference>
<keyword evidence="6 11" id="KW-0067">ATP-binding</keyword>
<accession>A0ABV7HFW0</accession>
<dbReference type="InterPro" id="IPR014018">
    <property type="entry name" value="SecA_motor_DEAD"/>
</dbReference>
<name>A0ABV7HFW0_9GAMM</name>
<evidence type="ECO:0000256" key="2">
    <source>
        <dbReference type="ARBA" id="ARBA00022475"/>
    </source>
</evidence>